<dbReference type="PANTHER" id="PTHR33608">
    <property type="entry name" value="BLL2464 PROTEIN"/>
    <property type="match status" value="1"/>
</dbReference>
<feature type="domain" description="DUF58" evidence="1">
    <location>
        <begin position="37"/>
        <end position="208"/>
    </location>
</feature>
<name>A0AAI8TYG7_MYCME</name>
<reference evidence="2" key="1">
    <citation type="submission" date="2023-03" db="EMBL/GenBank/DDBJ databases">
        <title>Draft genome sequence of a Mycolicibacterium mageritense strain H4_3_1 isolated from a hybrid biological-inorganic system reactor.</title>
        <authorList>
            <person name="Feng X."/>
            <person name="Kazama D."/>
            <person name="Sato K."/>
            <person name="Kobayashi H."/>
        </authorList>
    </citation>
    <scope>NUCLEOTIDE SEQUENCE</scope>
    <source>
        <strain evidence="2">H4_3_1</strain>
    </source>
</reference>
<proteinExistence type="predicted"/>
<evidence type="ECO:0000313" key="3">
    <source>
        <dbReference type="Proteomes" id="UP001241092"/>
    </source>
</evidence>
<dbReference type="PANTHER" id="PTHR33608:SF6">
    <property type="entry name" value="BLL2464 PROTEIN"/>
    <property type="match status" value="1"/>
</dbReference>
<dbReference type="RefSeq" id="WP_286211491.1">
    <property type="nucleotide sequence ID" value="NZ_AP027452.1"/>
</dbReference>
<dbReference type="Pfam" id="PF01882">
    <property type="entry name" value="DUF58"/>
    <property type="match status" value="1"/>
</dbReference>
<evidence type="ECO:0000259" key="1">
    <source>
        <dbReference type="Pfam" id="PF01882"/>
    </source>
</evidence>
<gene>
    <name evidence="2" type="ORF">hbim_04836</name>
</gene>
<dbReference type="Proteomes" id="UP001241092">
    <property type="component" value="Chromosome"/>
</dbReference>
<dbReference type="AlphaFoldDB" id="A0AAI8TYG7"/>
<sequence>MGKYLNRAKQYFGTDARGLLEGGRYALLHTRTLELDDLRPYVAGDDVRDIDWKASARAGAVLIKRFVSERHHKILLVADAGRNMSALTPAGEVKREVATNAMGAIGLIAVGRSDEIGMVYGDSRGSANIRNRRGETHIESMLEHYYGHSLGEVGTSDIAAQLEFVAHAHRRRLLLIVVSDEPEISTRLDEALKALAGQHELIWLMVTDMPAVGADEGEHDGFDVATGRFVLNGATLGPRVVTAYRAAEQARAAALDSFLGSHEVSFTRIGSSAEIRDRIVDMNEVFSNAGR</sequence>
<dbReference type="InterPro" id="IPR002881">
    <property type="entry name" value="DUF58"/>
</dbReference>
<organism evidence="2 3">
    <name type="scientific">Mycolicibacterium mageritense</name>
    <name type="common">Mycobacterium mageritense</name>
    <dbReference type="NCBI Taxonomy" id="53462"/>
    <lineage>
        <taxon>Bacteria</taxon>
        <taxon>Bacillati</taxon>
        <taxon>Actinomycetota</taxon>
        <taxon>Actinomycetes</taxon>
        <taxon>Mycobacteriales</taxon>
        <taxon>Mycobacteriaceae</taxon>
        <taxon>Mycolicibacterium</taxon>
    </lineage>
</organism>
<accession>A0AAI8TYG7</accession>
<dbReference type="EMBL" id="AP027452">
    <property type="protein sequence ID" value="BDY30887.1"/>
    <property type="molecule type" value="Genomic_DNA"/>
</dbReference>
<protein>
    <recommendedName>
        <fullName evidence="1">DUF58 domain-containing protein</fullName>
    </recommendedName>
</protein>
<evidence type="ECO:0000313" key="2">
    <source>
        <dbReference type="EMBL" id="BDY30887.1"/>
    </source>
</evidence>